<evidence type="ECO:0000313" key="3">
    <source>
        <dbReference type="Proteomes" id="UP000535415"/>
    </source>
</evidence>
<feature type="transmembrane region" description="Helical" evidence="1">
    <location>
        <begin position="46"/>
        <end position="68"/>
    </location>
</feature>
<reference evidence="2 3" key="1">
    <citation type="submission" date="2020-08" db="EMBL/GenBank/DDBJ databases">
        <title>Genomic Encyclopedia of Type Strains, Phase IV (KMG-IV): sequencing the most valuable type-strain genomes for metagenomic binning, comparative biology and taxonomic classification.</title>
        <authorList>
            <person name="Goeker M."/>
        </authorList>
    </citation>
    <scope>NUCLEOTIDE SEQUENCE [LARGE SCALE GENOMIC DNA]</scope>
    <source>
        <strain evidence="2 3">DSM 101064</strain>
    </source>
</reference>
<gene>
    <name evidence="2" type="ORF">FHS72_001707</name>
</gene>
<keyword evidence="3" id="KW-1185">Reference proteome</keyword>
<evidence type="ECO:0000313" key="2">
    <source>
        <dbReference type="EMBL" id="MBB5722083.1"/>
    </source>
</evidence>
<name>A0A7W9BK87_9RHOB</name>
<accession>A0A7W9BK87</accession>
<keyword evidence="1" id="KW-1133">Transmembrane helix</keyword>
<evidence type="ECO:0000256" key="1">
    <source>
        <dbReference type="SAM" id="Phobius"/>
    </source>
</evidence>
<comment type="caution">
    <text evidence="2">The sequence shown here is derived from an EMBL/GenBank/DDBJ whole genome shotgun (WGS) entry which is preliminary data.</text>
</comment>
<dbReference type="EMBL" id="JACIJM010000004">
    <property type="protein sequence ID" value="MBB5722083.1"/>
    <property type="molecule type" value="Genomic_DNA"/>
</dbReference>
<protein>
    <submittedName>
        <fullName evidence="2">Uncharacterized protein</fullName>
    </submittedName>
</protein>
<sequence>MSDTLTNTTDLAAQLSGDLPRDGFRTEETRWGYIVRTTQDSGNGMIVTQSLSLLAGAALLAAALGMWLIPGMMFSAEAIIMRLFATIMFVSASALLLWYASRGTVSEIQIDTTRGEIREVIRNHTGKMSLLACYSFDAIGDVALVSAGDNVASLVLRYSNSADTVEVACGDELVLTSLRERINRDVITGASHLAKRKAEIDAFKVAA</sequence>
<organism evidence="2 3">
    <name type="scientific">Yoonia ponticola</name>
    <dbReference type="NCBI Taxonomy" id="1524255"/>
    <lineage>
        <taxon>Bacteria</taxon>
        <taxon>Pseudomonadati</taxon>
        <taxon>Pseudomonadota</taxon>
        <taxon>Alphaproteobacteria</taxon>
        <taxon>Rhodobacterales</taxon>
        <taxon>Paracoccaceae</taxon>
        <taxon>Yoonia</taxon>
    </lineage>
</organism>
<dbReference type="Proteomes" id="UP000535415">
    <property type="component" value="Unassembled WGS sequence"/>
</dbReference>
<keyword evidence="1" id="KW-0812">Transmembrane</keyword>
<feature type="transmembrane region" description="Helical" evidence="1">
    <location>
        <begin position="80"/>
        <end position="100"/>
    </location>
</feature>
<keyword evidence="1" id="KW-0472">Membrane</keyword>
<proteinExistence type="predicted"/>
<dbReference type="RefSeq" id="WP_183528013.1">
    <property type="nucleotide sequence ID" value="NZ_JACIJM010000004.1"/>
</dbReference>
<dbReference type="AlphaFoldDB" id="A0A7W9BK87"/>